<reference evidence="3 4" key="1">
    <citation type="submission" date="2020-08" db="EMBL/GenBank/DDBJ databases">
        <title>Genomic Encyclopedia of Type Strains, Phase IV (KMG-IV): sequencing the most valuable type-strain genomes for metagenomic binning, comparative biology and taxonomic classification.</title>
        <authorList>
            <person name="Goeker M."/>
        </authorList>
    </citation>
    <scope>NUCLEOTIDE SEQUENCE [LARGE SCALE GENOMIC DNA]</scope>
    <source>
        <strain evidence="3 4">YC6886</strain>
    </source>
</reference>
<dbReference type="GO" id="GO:0006508">
    <property type="term" value="P:proteolysis"/>
    <property type="evidence" value="ECO:0007669"/>
    <property type="project" value="UniProtKB-KW"/>
</dbReference>
<feature type="transmembrane region" description="Helical" evidence="1">
    <location>
        <begin position="574"/>
        <end position="592"/>
    </location>
</feature>
<name>A0A840VK60_9BACT</name>
<dbReference type="InterPro" id="IPR038765">
    <property type="entry name" value="Papain-like_cys_pep_sf"/>
</dbReference>
<dbReference type="InterPro" id="IPR002931">
    <property type="entry name" value="Transglutaminase-like"/>
</dbReference>
<accession>A0A840VK60</accession>
<dbReference type="Gene3D" id="3.10.620.30">
    <property type="match status" value="1"/>
</dbReference>
<keyword evidence="1" id="KW-1133">Transmembrane helix</keyword>
<keyword evidence="3" id="KW-0645">Protease</keyword>
<keyword evidence="4" id="KW-1185">Reference proteome</keyword>
<comment type="caution">
    <text evidence="3">The sequence shown here is derived from an EMBL/GenBank/DDBJ whole genome shotgun (WGS) entry which is preliminary data.</text>
</comment>
<dbReference type="GO" id="GO:0008233">
    <property type="term" value="F:peptidase activity"/>
    <property type="evidence" value="ECO:0007669"/>
    <property type="project" value="UniProtKB-KW"/>
</dbReference>
<sequence>MDARTPPPRLLLGAALLFWGGIGGHPFIGLLVALIVEAAHWTRIRWNFGTLALQRAWQLSVILLLLTAILIWLGGDLVNALPRAFLWLPVILLPLQFVQDYGMRRTVPLTAFSHFLRKKQDNARRYGLHSQDIQFSFGKVYFLAVILAAALGPNSQLSLFYPAAMALLLWMMAPYLRRRSLLHRLGAVAMLVPAIFVGLRANSLVDEFSEHFSSRHMRTSRGDYNREKYTHIGSLEDVKFSPQIFWRLLPQKGPLPRLLRVASYNTYQFGRWSVQLPGDTPPGSEGFSELDSYGIEDPFRITARADAENFIDGAEASRSSLPRCILRGQLESGVGLLPLPGNATALVQPAQNLEINGLGTLRIDPRYPVANAVLVTESGRTTGRPPWLDPTVSEARYPALSIPAPERAGLSKIVRELGLRDLPLDEKIARLRDFFSSEFTYSQYRSMKLPFGSSRQHFISDFLTIPENRHGHCEYFATAAALLLREADVPTRYASGFAVVEIDRKGIALIRGLHAHAWALAWDEAKQTWIDVDVTPPDWTGKETQRTDWWQPFLDQLRAWRDNFLVWRSEPGNLLLIFGLLLIPVLGGAWFIGKRLWVSRSRVGPHGRILRFQRIASPLERLERPARRTLGPRPEAMALAEWLGSLRESLESPGLLDEALERHRSLRFDPAADPTTLVPELEALCQKLHRELTRKAR</sequence>
<dbReference type="PANTHER" id="PTHR42736:SF1">
    <property type="entry name" value="PROTEIN-GLUTAMINE GAMMA-GLUTAMYLTRANSFERASE"/>
    <property type="match status" value="1"/>
</dbReference>
<evidence type="ECO:0000313" key="4">
    <source>
        <dbReference type="Proteomes" id="UP000557717"/>
    </source>
</evidence>
<dbReference type="SUPFAM" id="SSF54001">
    <property type="entry name" value="Cysteine proteinases"/>
    <property type="match status" value="1"/>
</dbReference>
<evidence type="ECO:0000256" key="1">
    <source>
        <dbReference type="SAM" id="Phobius"/>
    </source>
</evidence>
<feature type="transmembrane region" description="Helical" evidence="1">
    <location>
        <begin position="158"/>
        <end position="176"/>
    </location>
</feature>
<dbReference type="SMART" id="SM00460">
    <property type="entry name" value="TGc"/>
    <property type="match status" value="1"/>
</dbReference>
<protein>
    <submittedName>
        <fullName evidence="3">Transglutaminase-like putative cysteine protease</fullName>
    </submittedName>
</protein>
<dbReference type="InterPro" id="IPR052901">
    <property type="entry name" value="Bact_TGase-like"/>
</dbReference>
<evidence type="ECO:0000259" key="2">
    <source>
        <dbReference type="SMART" id="SM00460"/>
    </source>
</evidence>
<evidence type="ECO:0000313" key="3">
    <source>
        <dbReference type="EMBL" id="MBB5353061.1"/>
    </source>
</evidence>
<feature type="domain" description="Transglutaminase-like" evidence="2">
    <location>
        <begin position="465"/>
        <end position="536"/>
    </location>
</feature>
<keyword evidence="1" id="KW-0812">Transmembrane</keyword>
<keyword evidence="3" id="KW-0378">Hydrolase</keyword>
<dbReference type="EMBL" id="JACHFD010000019">
    <property type="protein sequence ID" value="MBB5353061.1"/>
    <property type="molecule type" value="Genomic_DNA"/>
</dbReference>
<organism evidence="3 4">
    <name type="scientific">Haloferula luteola</name>
    <dbReference type="NCBI Taxonomy" id="595692"/>
    <lineage>
        <taxon>Bacteria</taxon>
        <taxon>Pseudomonadati</taxon>
        <taxon>Verrucomicrobiota</taxon>
        <taxon>Verrucomicrobiia</taxon>
        <taxon>Verrucomicrobiales</taxon>
        <taxon>Verrucomicrobiaceae</taxon>
        <taxon>Haloferula</taxon>
    </lineage>
</organism>
<dbReference type="Proteomes" id="UP000557717">
    <property type="component" value="Unassembled WGS sequence"/>
</dbReference>
<gene>
    <name evidence="3" type="ORF">HNR46_003314</name>
</gene>
<dbReference type="Pfam" id="PF01841">
    <property type="entry name" value="Transglut_core"/>
    <property type="match status" value="1"/>
</dbReference>
<keyword evidence="1" id="KW-0472">Membrane</keyword>
<dbReference type="PANTHER" id="PTHR42736">
    <property type="entry name" value="PROTEIN-GLUTAMINE GAMMA-GLUTAMYLTRANSFERASE"/>
    <property type="match status" value="1"/>
</dbReference>
<feature type="transmembrane region" description="Helical" evidence="1">
    <location>
        <begin position="133"/>
        <end position="152"/>
    </location>
</feature>
<feature type="transmembrane region" description="Helical" evidence="1">
    <location>
        <begin position="56"/>
        <end position="74"/>
    </location>
</feature>
<dbReference type="AlphaFoldDB" id="A0A840VK60"/>
<proteinExistence type="predicted"/>
<dbReference type="RefSeq" id="WP_184020601.1">
    <property type="nucleotide sequence ID" value="NZ_JACHFD010000019.1"/>
</dbReference>
<feature type="transmembrane region" description="Helical" evidence="1">
    <location>
        <begin position="12"/>
        <end position="36"/>
    </location>
</feature>